<protein>
    <submittedName>
        <fullName evidence="4">DNA starvation/stationary phase protection protein</fullName>
    </submittedName>
</protein>
<dbReference type="PANTHER" id="PTHR42932">
    <property type="entry name" value="GENERAL STRESS PROTEIN 20U"/>
    <property type="match status" value="1"/>
</dbReference>
<evidence type="ECO:0000259" key="3">
    <source>
        <dbReference type="Pfam" id="PF00210"/>
    </source>
</evidence>
<dbReference type="SUPFAM" id="SSF47240">
    <property type="entry name" value="Ferritin-like"/>
    <property type="match status" value="1"/>
</dbReference>
<dbReference type="EMBL" id="VULO01000011">
    <property type="protein sequence ID" value="MSS85010.1"/>
    <property type="molecule type" value="Genomic_DNA"/>
</dbReference>
<dbReference type="Proteomes" id="UP000470875">
    <property type="component" value="Unassembled WGS sequence"/>
</dbReference>
<gene>
    <name evidence="4" type="ORF">FYJ24_09590</name>
</gene>
<dbReference type="RefSeq" id="WP_154545878.1">
    <property type="nucleotide sequence ID" value="NZ_VULO01000011.1"/>
</dbReference>
<evidence type="ECO:0000256" key="2">
    <source>
        <dbReference type="RuleBase" id="RU003875"/>
    </source>
</evidence>
<dbReference type="InterPro" id="IPR023188">
    <property type="entry name" value="DPS_DNA-bd_CS"/>
</dbReference>
<reference evidence="4 5" key="1">
    <citation type="submission" date="2019-08" db="EMBL/GenBank/DDBJ databases">
        <title>In-depth cultivation of the pig gut microbiome towards novel bacterial diversity and tailored functional studies.</title>
        <authorList>
            <person name="Wylensek D."/>
            <person name="Hitch T.C.A."/>
            <person name="Clavel T."/>
        </authorList>
    </citation>
    <scope>NUCLEOTIDE SEQUENCE [LARGE SCALE GENOMIC DNA]</scope>
    <source>
        <strain evidence="4 5">WB03_NA08</strain>
    </source>
</reference>
<proteinExistence type="inferred from homology"/>
<dbReference type="InterPro" id="IPR012347">
    <property type="entry name" value="Ferritin-like"/>
</dbReference>
<dbReference type="Pfam" id="PF00210">
    <property type="entry name" value="Ferritin"/>
    <property type="match status" value="1"/>
</dbReference>
<sequence>MAPEPVVADALQQTLVDLISLELQSKQAHWNIRGARFRALHLALDEVVDAAREQADTVAERLAQIGGIPDGRVTAVSQTSSLEEIDYGLLEVDKTYQLMAEKVQEVSDRIKSVIEPVDEKCHVSGDILIAAAETLDKQAWLLRSATEGA</sequence>
<accession>A0A6N7VVJ8</accession>
<dbReference type="CDD" id="cd01043">
    <property type="entry name" value="DPS"/>
    <property type="match status" value="1"/>
</dbReference>
<dbReference type="InterPro" id="IPR008331">
    <property type="entry name" value="Ferritin_DPS_dom"/>
</dbReference>
<evidence type="ECO:0000256" key="1">
    <source>
        <dbReference type="ARBA" id="ARBA00009497"/>
    </source>
</evidence>
<evidence type="ECO:0000313" key="4">
    <source>
        <dbReference type="EMBL" id="MSS85010.1"/>
    </source>
</evidence>
<dbReference type="PANTHER" id="PTHR42932:SF2">
    <property type="entry name" value="DNA PROTECTION DURING STARVATION PROTEIN 1"/>
    <property type="match status" value="1"/>
</dbReference>
<feature type="domain" description="Ferritin/DPS" evidence="3">
    <location>
        <begin position="9"/>
        <end position="144"/>
    </location>
</feature>
<comment type="caution">
    <text evidence="4">The sequence shown here is derived from an EMBL/GenBank/DDBJ whole genome shotgun (WGS) entry which is preliminary data.</text>
</comment>
<evidence type="ECO:0000313" key="5">
    <source>
        <dbReference type="Proteomes" id="UP000470875"/>
    </source>
</evidence>
<comment type="similarity">
    <text evidence="1 2">Belongs to the Dps family.</text>
</comment>
<dbReference type="AlphaFoldDB" id="A0A6N7VVJ8"/>
<dbReference type="InterPro" id="IPR009078">
    <property type="entry name" value="Ferritin-like_SF"/>
</dbReference>
<dbReference type="GO" id="GO:0008199">
    <property type="term" value="F:ferric iron binding"/>
    <property type="evidence" value="ECO:0007669"/>
    <property type="project" value="InterPro"/>
</dbReference>
<dbReference type="PIRSF" id="PIRSF005900">
    <property type="entry name" value="Dps"/>
    <property type="match status" value="1"/>
</dbReference>
<organism evidence="4 5">
    <name type="scientific">Scrofimicrobium canadense</name>
    <dbReference type="NCBI Taxonomy" id="2652290"/>
    <lineage>
        <taxon>Bacteria</taxon>
        <taxon>Bacillati</taxon>
        <taxon>Actinomycetota</taxon>
        <taxon>Actinomycetes</taxon>
        <taxon>Actinomycetales</taxon>
        <taxon>Actinomycetaceae</taxon>
        <taxon>Scrofimicrobium</taxon>
    </lineage>
</organism>
<dbReference type="Gene3D" id="1.20.1260.10">
    <property type="match status" value="1"/>
</dbReference>
<name>A0A6N7VVJ8_9ACTO</name>
<dbReference type="GO" id="GO:0016722">
    <property type="term" value="F:oxidoreductase activity, acting on metal ions"/>
    <property type="evidence" value="ECO:0007669"/>
    <property type="project" value="InterPro"/>
</dbReference>
<dbReference type="InterPro" id="IPR002177">
    <property type="entry name" value="DPS_DNA-bd"/>
</dbReference>
<dbReference type="PRINTS" id="PR01346">
    <property type="entry name" value="HELNAPAPROT"/>
</dbReference>
<keyword evidence="5" id="KW-1185">Reference proteome</keyword>
<dbReference type="PROSITE" id="PS00818">
    <property type="entry name" value="DPS_1"/>
    <property type="match status" value="1"/>
</dbReference>